<evidence type="ECO:0008006" key="5">
    <source>
        <dbReference type="Google" id="ProtNLM"/>
    </source>
</evidence>
<evidence type="ECO:0000313" key="3">
    <source>
        <dbReference type="EMBL" id="ERT08719.1"/>
    </source>
</evidence>
<evidence type="ECO:0000313" key="4">
    <source>
        <dbReference type="Proteomes" id="UP000017127"/>
    </source>
</evidence>
<proteinExistence type="predicted"/>
<dbReference type="Proteomes" id="UP000017127">
    <property type="component" value="Unassembled WGS sequence"/>
</dbReference>
<feature type="compositionally biased region" description="Polar residues" evidence="1">
    <location>
        <begin position="215"/>
        <end position="225"/>
    </location>
</feature>
<sequence>MLRKFIIVLMSLSLCWTTLACGSSSTTTTSNQTPTQTVSRNRTQANVGEYPVQQAEYNDANGEYSLMLLNTPPGTPPVYRTTNLQMARLTDEQIQAGKGTYAQIQGDQATLYLTEDFKIQYVHNVTETRTDPSTGQQQVVVVRQQSSFWQPFAGAFVGSAIANTLFAPRYYVPPAYQPGGVLTGYGGYGNTYNSAVSDYRSRYNSPPPAVKNRQVLRTTGNIASPSNNRNTRSTSGNIASPSNNRTPSTSRDASRSTGSGVGSSDLQRSNQTRPSRTQKRTPSFGSGRSRSRSGGSRRRR</sequence>
<protein>
    <recommendedName>
        <fullName evidence="5">Lipoprotein</fullName>
    </recommendedName>
</protein>
<gene>
    <name evidence="3" type="ORF">M595_1315</name>
</gene>
<dbReference type="AlphaFoldDB" id="U7QL80"/>
<name>U7QL80_9CYAN</name>
<feature type="signal peptide" evidence="2">
    <location>
        <begin position="1"/>
        <end position="20"/>
    </location>
</feature>
<evidence type="ECO:0000256" key="1">
    <source>
        <dbReference type="SAM" id="MobiDB-lite"/>
    </source>
</evidence>
<feature type="compositionally biased region" description="Polar residues" evidence="1">
    <location>
        <begin position="236"/>
        <end position="284"/>
    </location>
</feature>
<comment type="caution">
    <text evidence="3">The sequence shown here is derived from an EMBL/GenBank/DDBJ whole genome shotgun (WGS) entry which is preliminary data.</text>
</comment>
<keyword evidence="4" id="KW-1185">Reference proteome</keyword>
<dbReference type="PATRIC" id="fig|1348334.3.peg.1283"/>
<feature type="chain" id="PRO_5004687726" description="Lipoprotein" evidence="2">
    <location>
        <begin position="21"/>
        <end position="300"/>
    </location>
</feature>
<evidence type="ECO:0000256" key="2">
    <source>
        <dbReference type="SAM" id="SignalP"/>
    </source>
</evidence>
<feature type="compositionally biased region" description="Basic residues" evidence="1">
    <location>
        <begin position="289"/>
        <end position="300"/>
    </location>
</feature>
<dbReference type="EMBL" id="AUZM01000008">
    <property type="protein sequence ID" value="ERT08719.1"/>
    <property type="molecule type" value="Genomic_DNA"/>
</dbReference>
<dbReference type="OrthoDB" id="462679at2"/>
<organism evidence="3 4">
    <name type="scientific">Lyngbya aestuarii BL J</name>
    <dbReference type="NCBI Taxonomy" id="1348334"/>
    <lineage>
        <taxon>Bacteria</taxon>
        <taxon>Bacillati</taxon>
        <taxon>Cyanobacteriota</taxon>
        <taxon>Cyanophyceae</taxon>
        <taxon>Oscillatoriophycideae</taxon>
        <taxon>Oscillatoriales</taxon>
        <taxon>Microcoleaceae</taxon>
        <taxon>Lyngbya</taxon>
    </lineage>
</organism>
<feature type="compositionally biased region" description="Low complexity" evidence="1">
    <location>
        <begin position="226"/>
        <end position="235"/>
    </location>
</feature>
<keyword evidence="2" id="KW-0732">Signal</keyword>
<dbReference type="RefSeq" id="WP_023065065.1">
    <property type="nucleotide sequence ID" value="NZ_AUZM01000008.1"/>
</dbReference>
<reference evidence="3 4" key="1">
    <citation type="journal article" date="2013" name="Front. Microbiol.">
        <title>Comparative genomic analyses of the cyanobacterium, Lyngbya aestuarii BL J, a powerful hydrogen producer.</title>
        <authorList>
            <person name="Kothari A."/>
            <person name="Vaughn M."/>
            <person name="Garcia-Pichel F."/>
        </authorList>
    </citation>
    <scope>NUCLEOTIDE SEQUENCE [LARGE SCALE GENOMIC DNA]</scope>
    <source>
        <strain evidence="3 4">BL J</strain>
    </source>
</reference>
<dbReference type="PROSITE" id="PS51257">
    <property type="entry name" value="PROKAR_LIPOPROTEIN"/>
    <property type="match status" value="1"/>
</dbReference>
<feature type="region of interest" description="Disordered" evidence="1">
    <location>
        <begin position="199"/>
        <end position="300"/>
    </location>
</feature>
<accession>U7QL80</accession>